<comment type="caution">
    <text evidence="10">The sequence shown here is derived from an EMBL/GenBank/DDBJ whole genome shotgun (WGS) entry which is preliminary data.</text>
</comment>
<comment type="subcellular location">
    <subcellularLocation>
        <location evidence="1 9">Cytoplasm</location>
    </subcellularLocation>
</comment>
<dbReference type="GO" id="GO:0016787">
    <property type="term" value="F:hydrolase activity"/>
    <property type="evidence" value="ECO:0007669"/>
    <property type="project" value="UniProtKB-KW"/>
</dbReference>
<dbReference type="PANTHER" id="PTHR23264">
    <property type="entry name" value="NUCLEOTIDE-BINDING PROTEIN NBP35 YEAST -RELATED"/>
    <property type="match status" value="1"/>
</dbReference>
<keyword evidence="8 9" id="KW-0411">Iron-sulfur</keyword>
<dbReference type="InterPro" id="IPR019591">
    <property type="entry name" value="Mrp/NBP35_ATP-bd"/>
</dbReference>
<gene>
    <name evidence="10" type="ORF">BZA70DRAFT_284190</name>
</gene>
<evidence type="ECO:0000256" key="6">
    <source>
        <dbReference type="ARBA" id="ARBA00022840"/>
    </source>
</evidence>
<proteinExistence type="inferred from homology"/>
<accession>A0ABR1F075</accession>
<evidence type="ECO:0000313" key="11">
    <source>
        <dbReference type="Proteomes" id="UP001498771"/>
    </source>
</evidence>
<reference evidence="10 11" key="1">
    <citation type="submission" date="2024-03" db="EMBL/GenBank/DDBJ databases">
        <title>Genome-scale model development and genomic sequencing of the oleaginous clade Lipomyces.</title>
        <authorList>
            <consortium name="Lawrence Berkeley National Laboratory"/>
            <person name="Czajka J.J."/>
            <person name="Han Y."/>
            <person name="Kim J."/>
            <person name="Mondo S.J."/>
            <person name="Hofstad B.A."/>
            <person name="Robles A."/>
            <person name="Haridas S."/>
            <person name="Riley R."/>
            <person name="LaButti K."/>
            <person name="Pangilinan J."/>
            <person name="Andreopoulos W."/>
            <person name="Lipzen A."/>
            <person name="Yan J."/>
            <person name="Wang M."/>
            <person name="Ng V."/>
            <person name="Grigoriev I.V."/>
            <person name="Spatafora J.W."/>
            <person name="Magnuson J.K."/>
            <person name="Baker S.E."/>
            <person name="Pomraning K.R."/>
        </authorList>
    </citation>
    <scope>NUCLEOTIDE SEQUENCE [LARGE SCALE GENOMIC DNA]</scope>
    <source>
        <strain evidence="10 11">Phaff 52-87</strain>
    </source>
</reference>
<dbReference type="InterPro" id="IPR000808">
    <property type="entry name" value="Mrp-like_CS"/>
</dbReference>
<evidence type="ECO:0000256" key="2">
    <source>
        <dbReference type="ARBA" id="ARBA00022485"/>
    </source>
</evidence>
<dbReference type="InterPro" id="IPR027417">
    <property type="entry name" value="P-loop_NTPase"/>
</dbReference>
<dbReference type="HAMAP" id="MF_03039">
    <property type="entry name" value="NUBP2"/>
    <property type="match status" value="1"/>
</dbReference>
<keyword evidence="10" id="KW-0378">Hydrolase</keyword>
<comment type="function">
    <text evidence="9">Component of the cytosolic iron-sulfur (Fe/S) protein assembly (CIA) machinery. Required for maturation of extramitochondrial Fe-S proteins. The NBP35-CFD1 heterotetramer forms a Fe-S scaffold complex, mediating the de novo assembly of an Fe-S cluster and its transfer to target apoproteins.</text>
</comment>
<dbReference type="RefSeq" id="XP_064766277.1">
    <property type="nucleotide sequence ID" value="XM_064913566.1"/>
</dbReference>
<name>A0ABR1F075_9ASCO</name>
<dbReference type="CDD" id="cd02037">
    <property type="entry name" value="Mrp_NBP35"/>
    <property type="match status" value="1"/>
</dbReference>
<evidence type="ECO:0000256" key="3">
    <source>
        <dbReference type="ARBA" id="ARBA00022490"/>
    </source>
</evidence>
<keyword evidence="5 9" id="KW-0547">Nucleotide-binding</keyword>
<dbReference type="PROSITE" id="PS01215">
    <property type="entry name" value="MRP"/>
    <property type="match status" value="1"/>
</dbReference>
<dbReference type="EMBL" id="JBBJBU010000013">
    <property type="protein sequence ID" value="KAK7203244.1"/>
    <property type="molecule type" value="Genomic_DNA"/>
</dbReference>
<evidence type="ECO:0000256" key="7">
    <source>
        <dbReference type="ARBA" id="ARBA00023004"/>
    </source>
</evidence>
<sequence length="298" mass="32300">MSTSTAPASLNEVKHVVLVLSGKGGVGKSSVTTQLALSLVRQGFSVGVLDVDLTGPSLPRMFGLEARKIHQSSKGWVPVYTDSTKKLCVMSIGFLLKDRGDSVVWRGPKKSAMIRQFVNDVVWGPLDYLLIDTPPGTSDEHIAIAEQLRDAQPDGAVLVTTPQGVATADVRKELNFCKKVGFEVLGVVENMSGFICPHCAECSNIFSKGGGEQLAAQFSIPFLGSVPIDPQFVLMIEEQNKFVTKAVNSADENELNKTIDDSIANYGLVEKYSDSNLCPIFEKIAQQVIDSTKDKHRI</sequence>
<keyword evidence="6 9" id="KW-0067">ATP-binding</keyword>
<dbReference type="InterPro" id="IPR033756">
    <property type="entry name" value="YlxH/NBP35"/>
</dbReference>
<feature type="binding site" evidence="9">
    <location>
        <position position="199"/>
    </location>
    <ligand>
        <name>[4Fe-4S] cluster</name>
        <dbReference type="ChEBI" id="CHEBI:49883"/>
        <note>ligand shared between dimeric partners</note>
    </ligand>
</feature>
<protein>
    <submittedName>
        <fullName evidence="10">P-loop containing nucleoside triphosphate hydrolase protein</fullName>
    </submittedName>
</protein>
<keyword evidence="7 9" id="KW-0408">Iron</keyword>
<keyword evidence="11" id="KW-1185">Reference proteome</keyword>
<evidence type="ECO:0000256" key="5">
    <source>
        <dbReference type="ARBA" id="ARBA00022741"/>
    </source>
</evidence>
<evidence type="ECO:0000256" key="1">
    <source>
        <dbReference type="ARBA" id="ARBA00004496"/>
    </source>
</evidence>
<comment type="similarity">
    <text evidence="9">Belongs to the Mrp/NBP35 ATP-binding proteins family. NUBP2/CFD1 subfamily.</text>
</comment>
<organism evidence="10 11">
    <name type="scientific">Myxozyma melibiosi</name>
    <dbReference type="NCBI Taxonomy" id="54550"/>
    <lineage>
        <taxon>Eukaryota</taxon>
        <taxon>Fungi</taxon>
        <taxon>Dikarya</taxon>
        <taxon>Ascomycota</taxon>
        <taxon>Saccharomycotina</taxon>
        <taxon>Lipomycetes</taxon>
        <taxon>Lipomycetales</taxon>
        <taxon>Lipomycetaceae</taxon>
        <taxon>Myxozyma</taxon>
    </lineage>
</organism>
<dbReference type="HAMAP" id="MF_02040">
    <property type="entry name" value="Mrp_NBP35"/>
    <property type="match status" value="1"/>
</dbReference>
<evidence type="ECO:0000313" key="10">
    <source>
        <dbReference type="EMBL" id="KAK7203244.1"/>
    </source>
</evidence>
<evidence type="ECO:0000256" key="4">
    <source>
        <dbReference type="ARBA" id="ARBA00022723"/>
    </source>
</evidence>
<keyword evidence="3 9" id="KW-0963">Cytoplasm</keyword>
<feature type="binding site" evidence="9">
    <location>
        <begin position="22"/>
        <end position="29"/>
    </location>
    <ligand>
        <name>ATP</name>
        <dbReference type="ChEBI" id="CHEBI:30616"/>
    </ligand>
</feature>
<dbReference type="Proteomes" id="UP001498771">
    <property type="component" value="Unassembled WGS sequence"/>
</dbReference>
<dbReference type="SUPFAM" id="SSF52540">
    <property type="entry name" value="P-loop containing nucleoside triphosphate hydrolases"/>
    <property type="match status" value="1"/>
</dbReference>
<dbReference type="Gene3D" id="3.40.50.300">
    <property type="entry name" value="P-loop containing nucleotide triphosphate hydrolases"/>
    <property type="match status" value="1"/>
</dbReference>
<dbReference type="Pfam" id="PF10609">
    <property type="entry name" value="ParA"/>
    <property type="match status" value="1"/>
</dbReference>
<dbReference type="InterPro" id="IPR028600">
    <property type="entry name" value="NUBP2/Cfd1_eukaryotes"/>
</dbReference>
<keyword evidence="4 9" id="KW-0479">Metal-binding</keyword>
<dbReference type="PANTHER" id="PTHR23264:SF19">
    <property type="entry name" value="CYTOSOLIC FE-S CLUSTER ASSEMBLY FACTOR NUBP2"/>
    <property type="match status" value="1"/>
</dbReference>
<evidence type="ECO:0000256" key="8">
    <source>
        <dbReference type="ARBA" id="ARBA00023014"/>
    </source>
</evidence>
<dbReference type="GeneID" id="90039078"/>
<keyword evidence="2 9" id="KW-0004">4Fe-4S</keyword>
<feature type="binding site" evidence="9">
    <location>
        <position position="196"/>
    </location>
    <ligand>
        <name>[4Fe-4S] cluster</name>
        <dbReference type="ChEBI" id="CHEBI:49883"/>
        <note>ligand shared between dimeric partners</note>
    </ligand>
</feature>
<evidence type="ECO:0000256" key="9">
    <source>
        <dbReference type="HAMAP-Rule" id="MF_03039"/>
    </source>
</evidence>